<evidence type="ECO:0000313" key="6">
    <source>
        <dbReference type="EMBL" id="KIO24663.1"/>
    </source>
</evidence>
<evidence type="ECO:0000256" key="1">
    <source>
        <dbReference type="ARBA" id="ARBA00004123"/>
    </source>
</evidence>
<gene>
    <name evidence="6" type="ORF">M407DRAFT_25911</name>
</gene>
<proteinExistence type="predicted"/>
<dbReference type="Pfam" id="PF00447">
    <property type="entry name" value="HSF_DNA-bind"/>
    <property type="match status" value="1"/>
</dbReference>
<dbReference type="Proteomes" id="UP000054248">
    <property type="component" value="Unassembled WGS sequence"/>
</dbReference>
<feature type="domain" description="HSF-type DNA-binding" evidence="5">
    <location>
        <begin position="91"/>
        <end position="142"/>
    </location>
</feature>
<dbReference type="AlphaFoldDB" id="A0A0C3KT55"/>
<dbReference type="GO" id="GO:0043565">
    <property type="term" value="F:sequence-specific DNA binding"/>
    <property type="evidence" value="ECO:0007669"/>
    <property type="project" value="InterPro"/>
</dbReference>
<dbReference type="OrthoDB" id="60033at2759"/>
<dbReference type="Gene3D" id="1.10.10.10">
    <property type="entry name" value="Winged helix-like DNA-binding domain superfamily/Winged helix DNA-binding domain"/>
    <property type="match status" value="1"/>
</dbReference>
<evidence type="ECO:0000256" key="2">
    <source>
        <dbReference type="ARBA" id="ARBA00023125"/>
    </source>
</evidence>
<evidence type="ECO:0000259" key="5">
    <source>
        <dbReference type="Pfam" id="PF00447"/>
    </source>
</evidence>
<dbReference type="InterPro" id="IPR036390">
    <property type="entry name" value="WH_DNA-bd_sf"/>
</dbReference>
<comment type="subcellular location">
    <subcellularLocation>
        <location evidence="1">Nucleus</location>
    </subcellularLocation>
</comment>
<organism evidence="6 7">
    <name type="scientific">Tulasnella calospora MUT 4182</name>
    <dbReference type="NCBI Taxonomy" id="1051891"/>
    <lineage>
        <taxon>Eukaryota</taxon>
        <taxon>Fungi</taxon>
        <taxon>Dikarya</taxon>
        <taxon>Basidiomycota</taxon>
        <taxon>Agaricomycotina</taxon>
        <taxon>Agaricomycetes</taxon>
        <taxon>Cantharellales</taxon>
        <taxon>Tulasnellaceae</taxon>
        <taxon>Tulasnella</taxon>
    </lineage>
</organism>
<dbReference type="SUPFAM" id="SSF46785">
    <property type="entry name" value="Winged helix' DNA-binding domain"/>
    <property type="match status" value="1"/>
</dbReference>
<dbReference type="GO" id="GO:0005634">
    <property type="term" value="C:nucleus"/>
    <property type="evidence" value="ECO:0007669"/>
    <property type="project" value="UniProtKB-SubCell"/>
</dbReference>
<reference evidence="7" key="2">
    <citation type="submission" date="2015-01" db="EMBL/GenBank/DDBJ databases">
        <title>Evolutionary Origins and Diversification of the Mycorrhizal Mutualists.</title>
        <authorList>
            <consortium name="DOE Joint Genome Institute"/>
            <consortium name="Mycorrhizal Genomics Consortium"/>
            <person name="Kohler A."/>
            <person name="Kuo A."/>
            <person name="Nagy L.G."/>
            <person name="Floudas D."/>
            <person name="Copeland A."/>
            <person name="Barry K.W."/>
            <person name="Cichocki N."/>
            <person name="Veneault-Fourrey C."/>
            <person name="LaButti K."/>
            <person name="Lindquist E.A."/>
            <person name="Lipzen A."/>
            <person name="Lundell T."/>
            <person name="Morin E."/>
            <person name="Murat C."/>
            <person name="Riley R."/>
            <person name="Ohm R."/>
            <person name="Sun H."/>
            <person name="Tunlid A."/>
            <person name="Henrissat B."/>
            <person name="Grigoriev I.V."/>
            <person name="Hibbett D.S."/>
            <person name="Martin F."/>
        </authorList>
    </citation>
    <scope>NUCLEOTIDE SEQUENCE [LARGE SCALE GENOMIC DNA]</scope>
    <source>
        <strain evidence="7">MUT 4182</strain>
    </source>
</reference>
<evidence type="ECO:0000313" key="7">
    <source>
        <dbReference type="Proteomes" id="UP000054248"/>
    </source>
</evidence>
<dbReference type="InterPro" id="IPR036388">
    <property type="entry name" value="WH-like_DNA-bd_sf"/>
</dbReference>
<evidence type="ECO:0000256" key="3">
    <source>
        <dbReference type="ARBA" id="ARBA00023242"/>
    </source>
</evidence>
<dbReference type="GO" id="GO:0003700">
    <property type="term" value="F:DNA-binding transcription factor activity"/>
    <property type="evidence" value="ECO:0007669"/>
    <property type="project" value="InterPro"/>
</dbReference>
<feature type="compositionally biased region" description="Polar residues" evidence="4">
    <location>
        <begin position="46"/>
        <end position="73"/>
    </location>
</feature>
<dbReference type="HOGENOM" id="CLU_1769445_0_0_1"/>
<accession>A0A0C3KT55</accession>
<sequence length="147" mass="16708">MNTQSQQLAYVAPSSYMTQNGSHASLLDDMMTRSSNVYEESQLYYQKSGQDDPTSTHAINLHTSSPSTQSPETRVQPAVSSFGKINGQKDFVRKLYDMLSDESAKPYIYWCTDGKSFTIENQEVFAKNVLKRYLKTENVRCFALLHL</sequence>
<protein>
    <recommendedName>
        <fullName evidence="5">HSF-type DNA-binding domain-containing protein</fullName>
    </recommendedName>
</protein>
<reference evidence="6 7" key="1">
    <citation type="submission" date="2014-04" db="EMBL/GenBank/DDBJ databases">
        <authorList>
            <consortium name="DOE Joint Genome Institute"/>
            <person name="Kuo A."/>
            <person name="Girlanda M."/>
            <person name="Perotto S."/>
            <person name="Kohler A."/>
            <person name="Nagy L.G."/>
            <person name="Floudas D."/>
            <person name="Copeland A."/>
            <person name="Barry K.W."/>
            <person name="Cichocki N."/>
            <person name="Veneault-Fourrey C."/>
            <person name="LaButti K."/>
            <person name="Lindquist E.A."/>
            <person name="Lipzen A."/>
            <person name="Lundell T."/>
            <person name="Morin E."/>
            <person name="Murat C."/>
            <person name="Sun H."/>
            <person name="Tunlid A."/>
            <person name="Henrissat B."/>
            <person name="Grigoriev I.V."/>
            <person name="Hibbett D.S."/>
            <person name="Martin F."/>
            <person name="Nordberg H.P."/>
            <person name="Cantor M.N."/>
            <person name="Hua S.X."/>
        </authorList>
    </citation>
    <scope>NUCLEOTIDE SEQUENCE [LARGE SCALE GENOMIC DNA]</scope>
    <source>
        <strain evidence="6 7">MUT 4182</strain>
    </source>
</reference>
<dbReference type="STRING" id="1051891.A0A0C3KT55"/>
<feature type="region of interest" description="Disordered" evidence="4">
    <location>
        <begin position="46"/>
        <end position="76"/>
    </location>
</feature>
<keyword evidence="3" id="KW-0539">Nucleus</keyword>
<dbReference type="EMBL" id="KN823056">
    <property type="protein sequence ID" value="KIO24663.1"/>
    <property type="molecule type" value="Genomic_DNA"/>
</dbReference>
<evidence type="ECO:0000256" key="4">
    <source>
        <dbReference type="SAM" id="MobiDB-lite"/>
    </source>
</evidence>
<name>A0A0C3KT55_9AGAM</name>
<dbReference type="InterPro" id="IPR000232">
    <property type="entry name" value="HSF_DNA-bd"/>
</dbReference>
<keyword evidence="2" id="KW-0238">DNA-binding</keyword>
<keyword evidence="7" id="KW-1185">Reference proteome</keyword>